<evidence type="ECO:0000313" key="9">
    <source>
        <dbReference type="Proteomes" id="UP000193409"/>
    </source>
</evidence>
<proteinExistence type="predicted"/>
<name>A0A1Y5RTL8_9RHOB</name>
<dbReference type="InterPro" id="IPR010817">
    <property type="entry name" value="HemY_N"/>
</dbReference>
<accession>A0A1Y5RTL8</accession>
<gene>
    <name evidence="8" type="ORF">PSA7680_00988</name>
</gene>
<keyword evidence="3 6" id="KW-1133">Transmembrane helix</keyword>
<evidence type="ECO:0000313" key="8">
    <source>
        <dbReference type="EMBL" id="SLN24064.1"/>
    </source>
</evidence>
<evidence type="ECO:0000256" key="4">
    <source>
        <dbReference type="ARBA" id="ARBA00023136"/>
    </source>
</evidence>
<dbReference type="Gene3D" id="1.25.40.10">
    <property type="entry name" value="Tetratricopeptide repeat domain"/>
    <property type="match status" value="2"/>
</dbReference>
<dbReference type="Pfam" id="PF07219">
    <property type="entry name" value="HemY_N"/>
    <property type="match status" value="1"/>
</dbReference>
<feature type="compositionally biased region" description="Low complexity" evidence="5">
    <location>
        <begin position="499"/>
        <end position="513"/>
    </location>
</feature>
<reference evidence="8 9" key="1">
    <citation type="submission" date="2017-03" db="EMBL/GenBank/DDBJ databases">
        <authorList>
            <person name="Afonso C.L."/>
            <person name="Miller P.J."/>
            <person name="Scott M.A."/>
            <person name="Spackman E."/>
            <person name="Goraichik I."/>
            <person name="Dimitrov K.M."/>
            <person name="Suarez D.L."/>
            <person name="Swayne D.E."/>
        </authorList>
    </citation>
    <scope>NUCLEOTIDE SEQUENCE [LARGE SCALE GENOMIC DNA]</scope>
    <source>
        <strain evidence="8 9">CECT 7680</strain>
    </source>
</reference>
<organism evidence="8 9">
    <name type="scientific">Pseudoruegeria aquimaris</name>
    <dbReference type="NCBI Taxonomy" id="393663"/>
    <lineage>
        <taxon>Bacteria</taxon>
        <taxon>Pseudomonadati</taxon>
        <taxon>Pseudomonadota</taxon>
        <taxon>Alphaproteobacteria</taxon>
        <taxon>Rhodobacterales</taxon>
        <taxon>Roseobacteraceae</taxon>
        <taxon>Pseudoruegeria</taxon>
    </lineage>
</organism>
<dbReference type="InterPro" id="IPR016982">
    <property type="entry name" value="Mms48"/>
</dbReference>
<dbReference type="EMBL" id="FWFQ01000005">
    <property type="protein sequence ID" value="SLN24064.1"/>
    <property type="molecule type" value="Genomic_DNA"/>
</dbReference>
<keyword evidence="9" id="KW-1185">Reference proteome</keyword>
<evidence type="ECO:0000256" key="6">
    <source>
        <dbReference type="SAM" id="Phobius"/>
    </source>
</evidence>
<evidence type="ECO:0000259" key="7">
    <source>
        <dbReference type="Pfam" id="PF07219"/>
    </source>
</evidence>
<dbReference type="PIRSF" id="PIRSF031802">
    <property type="entry name" value="UCP031802"/>
    <property type="match status" value="1"/>
</dbReference>
<feature type="domain" description="HemY N-terminal" evidence="7">
    <location>
        <begin position="33"/>
        <end position="143"/>
    </location>
</feature>
<evidence type="ECO:0000256" key="5">
    <source>
        <dbReference type="SAM" id="MobiDB-lite"/>
    </source>
</evidence>
<evidence type="ECO:0000256" key="1">
    <source>
        <dbReference type="ARBA" id="ARBA00004370"/>
    </source>
</evidence>
<dbReference type="AlphaFoldDB" id="A0A1Y5RTL8"/>
<dbReference type="RefSeq" id="WP_085867552.1">
    <property type="nucleotide sequence ID" value="NZ_FWFQ01000005.1"/>
</dbReference>
<sequence>MLWSLLKILVFVALVAALAYGAGFLMESDEGLRLVVAGTEFTLGPLQAVIAMIILFGLVWLAMKLAGLLVAVLRFLTGDETALSRYFDRSRERRGYQALSDAMLALASGEARLASVRAAKAEKYLGKPELTNLISAQAAEMNGDTRKAQEIYKKLLQHDASRFVGVRGLMKQRLEAGDTETALKLAEKALAIKPKHVETQDTVLKLQADAGDWEGARKTLSTKLRYGAIPRDLHKRRDAVLALSEAMDAERDGREDAAHAKALEANRMSPELVPAAVRAAKAEIARGKHRQATKLLKKAWQAQPHPDLAAAFAAIAPEEAPEARIKRFTALTSLKPDHPETKMLLAELYIAAEDFPAARKALGDLAEADPTVRSLTLMAAIERGEGGDDSAVRGWLTKALTASRGPQWVCDSCANPHTEWTPVCLHCGSFDTLSWKVPPAKSAAMPASTEMLPLIVGALEAPQAEAPEPESEPVEEANGEVKADAGTAEEPGPVVVNGEAPASEAAAPPAPAADYVVEAEVVENGKDEKA</sequence>
<feature type="compositionally biased region" description="Acidic residues" evidence="5">
    <location>
        <begin position="467"/>
        <end position="478"/>
    </location>
</feature>
<dbReference type="Pfam" id="PF14559">
    <property type="entry name" value="TPR_19"/>
    <property type="match status" value="1"/>
</dbReference>
<comment type="subcellular location">
    <subcellularLocation>
        <location evidence="1">Membrane</location>
    </subcellularLocation>
</comment>
<dbReference type="SUPFAM" id="SSF48452">
    <property type="entry name" value="TPR-like"/>
    <property type="match status" value="1"/>
</dbReference>
<dbReference type="OrthoDB" id="9798343at2"/>
<dbReference type="GO" id="GO:0016020">
    <property type="term" value="C:membrane"/>
    <property type="evidence" value="ECO:0007669"/>
    <property type="project" value="UniProtKB-SubCell"/>
</dbReference>
<keyword evidence="4 6" id="KW-0472">Membrane</keyword>
<dbReference type="Proteomes" id="UP000193409">
    <property type="component" value="Unassembled WGS sequence"/>
</dbReference>
<evidence type="ECO:0000256" key="2">
    <source>
        <dbReference type="ARBA" id="ARBA00022692"/>
    </source>
</evidence>
<protein>
    <recommendedName>
        <fullName evidence="7">HemY N-terminal domain-containing protein</fullName>
    </recommendedName>
</protein>
<dbReference type="InterPro" id="IPR011990">
    <property type="entry name" value="TPR-like_helical_dom_sf"/>
</dbReference>
<feature type="region of interest" description="Disordered" evidence="5">
    <location>
        <begin position="463"/>
        <end position="513"/>
    </location>
</feature>
<feature type="transmembrane region" description="Helical" evidence="6">
    <location>
        <begin position="45"/>
        <end position="76"/>
    </location>
</feature>
<keyword evidence="2 6" id="KW-0812">Transmembrane</keyword>
<evidence type="ECO:0000256" key="3">
    <source>
        <dbReference type="ARBA" id="ARBA00022989"/>
    </source>
</evidence>